<keyword evidence="4" id="KW-1185">Reference proteome</keyword>
<feature type="signal peptide" evidence="2">
    <location>
        <begin position="1"/>
        <end position="25"/>
    </location>
</feature>
<comment type="caution">
    <text evidence="3">The sequence shown here is derived from an EMBL/GenBank/DDBJ whole genome shotgun (WGS) entry which is preliminary data.</text>
</comment>
<evidence type="ECO:0000313" key="3">
    <source>
        <dbReference type="EMBL" id="PSJ92217.1"/>
    </source>
</evidence>
<dbReference type="InterPro" id="IPR004991">
    <property type="entry name" value="Aerolysin-like"/>
</dbReference>
<protein>
    <recommendedName>
        <fullName evidence="5">Toxin ETX</fullName>
    </recommendedName>
</protein>
<organism evidence="3 4">
    <name type="scientific">Brevibacillus fortis</name>
    <dbReference type="NCBI Taxonomy" id="2126352"/>
    <lineage>
        <taxon>Bacteria</taxon>
        <taxon>Bacillati</taxon>
        <taxon>Bacillota</taxon>
        <taxon>Bacilli</taxon>
        <taxon>Bacillales</taxon>
        <taxon>Paenibacillaceae</taxon>
        <taxon>Brevibacillus</taxon>
    </lineage>
</organism>
<feature type="compositionally biased region" description="Polar residues" evidence="1">
    <location>
        <begin position="243"/>
        <end position="256"/>
    </location>
</feature>
<dbReference type="Pfam" id="PF03318">
    <property type="entry name" value="ETX_MTX2"/>
    <property type="match status" value="1"/>
</dbReference>
<dbReference type="RefSeq" id="WP_106840508.1">
    <property type="nucleotide sequence ID" value="NZ_JBCNIW010000011.1"/>
</dbReference>
<dbReference type="CDD" id="cd20223">
    <property type="entry name" value="PFM_epsilon-toxin-like"/>
    <property type="match status" value="1"/>
</dbReference>
<dbReference type="Gene3D" id="2.170.15.10">
    <property type="entry name" value="Proaerolysin, chain A, domain 3"/>
    <property type="match status" value="1"/>
</dbReference>
<gene>
    <name evidence="3" type="ORF">C7R93_20220</name>
</gene>
<dbReference type="OrthoDB" id="2576152at2"/>
<accession>A0A2P7UZ29</accession>
<keyword evidence="2" id="KW-0732">Signal</keyword>
<sequence length="299" mass="31934">MKKNAKITKSILALTAIATLGTGLASSFPNVVSAAQIETRSQEAAVQDVYVNIDTMLATIPSGIPGLGSKGWHRTDLVYGNQYSLSGVNIQENNVTNVEPLFLGRNTFTNTTDQDQTYNTSTFEQAVTTETSTSVQAGFTSSTTVSGKVGIPFVAEGEVSETLEFNVSDTTTNTKSKTNTIAAPSQPVIVPAHKTYRTEVYFEKKKTSGNVELYADVLTGAQDPFTREVLPVGSALDKAKNKNGLTKSPNDPNQVRSKGKGKFAVEYGTNLIVKTYDVTSGARSTNSGTLVDTKVIPLK</sequence>
<feature type="chain" id="PRO_5038654622" description="Toxin ETX" evidence="2">
    <location>
        <begin position="26"/>
        <end position="299"/>
    </location>
</feature>
<dbReference type="EMBL" id="PXZM01000034">
    <property type="protein sequence ID" value="PSJ92217.1"/>
    <property type="molecule type" value="Genomic_DNA"/>
</dbReference>
<name>A0A2P7UZ29_9BACL</name>
<evidence type="ECO:0000256" key="1">
    <source>
        <dbReference type="SAM" id="MobiDB-lite"/>
    </source>
</evidence>
<feature type="region of interest" description="Disordered" evidence="1">
    <location>
        <begin position="240"/>
        <end position="260"/>
    </location>
</feature>
<dbReference type="Proteomes" id="UP000240419">
    <property type="component" value="Unassembled WGS sequence"/>
</dbReference>
<dbReference type="SUPFAM" id="SSF56973">
    <property type="entry name" value="Aerolisin/ETX pore-forming domain"/>
    <property type="match status" value="1"/>
</dbReference>
<evidence type="ECO:0008006" key="5">
    <source>
        <dbReference type="Google" id="ProtNLM"/>
    </source>
</evidence>
<dbReference type="AlphaFoldDB" id="A0A2P7UZ29"/>
<evidence type="ECO:0000256" key="2">
    <source>
        <dbReference type="SAM" id="SignalP"/>
    </source>
</evidence>
<proteinExistence type="predicted"/>
<evidence type="ECO:0000313" key="4">
    <source>
        <dbReference type="Proteomes" id="UP000240419"/>
    </source>
</evidence>
<reference evidence="3 4" key="1">
    <citation type="submission" date="2018-03" db="EMBL/GenBank/DDBJ databases">
        <title>Brevisbacillus phylogenomics.</title>
        <authorList>
            <person name="Dunlap C."/>
        </authorList>
    </citation>
    <scope>NUCLEOTIDE SEQUENCE [LARGE SCALE GENOMIC DNA]</scope>
    <source>
        <strain evidence="3 4">NRRL NRS-1210</strain>
    </source>
</reference>